<dbReference type="InterPro" id="IPR001875">
    <property type="entry name" value="DED_dom"/>
</dbReference>
<organism evidence="3 4">
    <name type="scientific">Branchiostoma floridae</name>
    <name type="common">Florida lancelet</name>
    <name type="synonym">Amphioxus</name>
    <dbReference type="NCBI Taxonomy" id="7739"/>
    <lineage>
        <taxon>Eukaryota</taxon>
        <taxon>Metazoa</taxon>
        <taxon>Chordata</taxon>
        <taxon>Cephalochordata</taxon>
        <taxon>Leptocardii</taxon>
        <taxon>Amphioxiformes</taxon>
        <taxon>Branchiostomatidae</taxon>
        <taxon>Branchiostoma</taxon>
    </lineage>
</organism>
<reference evidence="3" key="1">
    <citation type="journal article" date="2020" name="Nat. Ecol. Evol.">
        <title>Deeply conserved synteny resolves early events in vertebrate evolution.</title>
        <authorList>
            <person name="Simakov O."/>
            <person name="Marletaz F."/>
            <person name="Yue J.X."/>
            <person name="O'Connell B."/>
            <person name="Jenkins J."/>
            <person name="Brandt A."/>
            <person name="Calef R."/>
            <person name="Tung C.H."/>
            <person name="Huang T.K."/>
            <person name="Schmutz J."/>
            <person name="Satoh N."/>
            <person name="Yu J.K."/>
            <person name="Putnam N.H."/>
            <person name="Green R.E."/>
            <person name="Rokhsar D.S."/>
        </authorList>
    </citation>
    <scope>NUCLEOTIDE SEQUENCE [LARGE SCALE GENOMIC DNA]</scope>
    <source>
        <strain evidence="3">S238N-H82</strain>
    </source>
</reference>
<gene>
    <name evidence="4" type="primary">LOC118424747</name>
</gene>
<dbReference type="RefSeq" id="XP_035689372.1">
    <property type="nucleotide sequence ID" value="XM_035833479.1"/>
</dbReference>
<proteinExistence type="predicted"/>
<sequence>MAGNPRQDLYLEISRNLLQEELRDLRNYVSGAKILPAGVVQNATAQEIFNQLEKEWNLKSGDLSLMADLLTKIGRNDYAEQAEEIAENERNLQGELTPRHEPTQRLVRRSGGSWHRKRRSENYEQGYAPATASGRRRAPFGHSRQNVNREDDFAPARKRPRQDPNKPRQDPFVLQMKQSIVKRCQGCKQEFGELSYPANVVIQHRNNYPYFDKWEWSVVDSWRNGYFHANVACIKPRYSDFDPHEVMVPPSTLENLTDDHVEYCKEHGILLSVPWET</sequence>
<feature type="domain" description="DED" evidence="2">
    <location>
        <begin position="5"/>
        <end position="84"/>
    </location>
</feature>
<dbReference type="Gene3D" id="1.10.533.10">
    <property type="entry name" value="Death Domain, Fas"/>
    <property type="match status" value="1"/>
</dbReference>
<dbReference type="GO" id="GO:0042981">
    <property type="term" value="P:regulation of apoptotic process"/>
    <property type="evidence" value="ECO:0007669"/>
    <property type="project" value="InterPro"/>
</dbReference>
<evidence type="ECO:0000313" key="3">
    <source>
        <dbReference type="Proteomes" id="UP000001554"/>
    </source>
</evidence>
<feature type="compositionally biased region" description="Basic and acidic residues" evidence="1">
    <location>
        <begin position="88"/>
        <end position="103"/>
    </location>
</feature>
<dbReference type="CDD" id="cd00045">
    <property type="entry name" value="DED"/>
    <property type="match status" value="1"/>
</dbReference>
<dbReference type="PROSITE" id="PS50168">
    <property type="entry name" value="DED"/>
    <property type="match status" value="1"/>
</dbReference>
<keyword evidence="3" id="KW-1185">Reference proteome</keyword>
<feature type="region of interest" description="Disordered" evidence="1">
    <location>
        <begin position="88"/>
        <end position="170"/>
    </location>
</feature>
<name>A0A9J7N1L3_BRAFL</name>
<evidence type="ECO:0000259" key="2">
    <source>
        <dbReference type="PROSITE" id="PS50168"/>
    </source>
</evidence>
<evidence type="ECO:0000256" key="1">
    <source>
        <dbReference type="SAM" id="MobiDB-lite"/>
    </source>
</evidence>
<feature type="compositionally biased region" description="Basic and acidic residues" evidence="1">
    <location>
        <begin position="147"/>
        <end position="169"/>
    </location>
</feature>
<protein>
    <submittedName>
        <fullName evidence="4">Uncharacterized protein LOC118424747</fullName>
    </submittedName>
</protein>
<dbReference type="GeneID" id="118424747"/>
<dbReference type="KEGG" id="bfo:118424747"/>
<dbReference type="Proteomes" id="UP000001554">
    <property type="component" value="Chromosome 10"/>
</dbReference>
<evidence type="ECO:0000313" key="4">
    <source>
        <dbReference type="RefSeq" id="XP_035689372.1"/>
    </source>
</evidence>
<dbReference type="InterPro" id="IPR011029">
    <property type="entry name" value="DEATH-like_dom_sf"/>
</dbReference>
<reference evidence="4" key="2">
    <citation type="submission" date="2025-08" db="UniProtKB">
        <authorList>
            <consortium name="RefSeq"/>
        </authorList>
    </citation>
    <scope>IDENTIFICATION</scope>
    <source>
        <strain evidence="4">S238N-H82</strain>
        <tissue evidence="4">Testes</tissue>
    </source>
</reference>
<accession>A0A9J7N1L3</accession>
<dbReference type="SUPFAM" id="SSF47986">
    <property type="entry name" value="DEATH domain"/>
    <property type="match status" value="1"/>
</dbReference>
<dbReference type="AlphaFoldDB" id="A0A9J7N1L3"/>